<evidence type="ECO:0000313" key="2">
    <source>
        <dbReference type="EMBL" id="KAK9296738.1"/>
    </source>
</evidence>
<accession>A0AAW0ZHV4</accession>
<evidence type="ECO:0000256" key="1">
    <source>
        <dbReference type="SAM" id="MobiDB-lite"/>
    </source>
</evidence>
<sequence length="102" mass="11056">MSNPTQLSAKNSGNNAISAPAAWTTVLGRKAKRSAKYKDVDNNKIPTPQKDSLQQQGEARNAQKPKQQIRAPRRAAITITIAPGSQKTYAEVMAAARNKINL</sequence>
<gene>
    <name evidence="2" type="ORF">QLX08_009352</name>
</gene>
<comment type="caution">
    <text evidence="2">The sequence shown here is derived from an EMBL/GenBank/DDBJ whole genome shotgun (WGS) entry which is preliminary data.</text>
</comment>
<organism evidence="2 3">
    <name type="scientific">Tetragonisca angustula</name>
    <dbReference type="NCBI Taxonomy" id="166442"/>
    <lineage>
        <taxon>Eukaryota</taxon>
        <taxon>Metazoa</taxon>
        <taxon>Ecdysozoa</taxon>
        <taxon>Arthropoda</taxon>
        <taxon>Hexapoda</taxon>
        <taxon>Insecta</taxon>
        <taxon>Pterygota</taxon>
        <taxon>Neoptera</taxon>
        <taxon>Endopterygota</taxon>
        <taxon>Hymenoptera</taxon>
        <taxon>Apocrita</taxon>
        <taxon>Aculeata</taxon>
        <taxon>Apoidea</taxon>
        <taxon>Anthophila</taxon>
        <taxon>Apidae</taxon>
        <taxon>Tetragonisca</taxon>
    </lineage>
</organism>
<feature type="region of interest" description="Disordered" evidence="1">
    <location>
        <begin position="30"/>
        <end position="73"/>
    </location>
</feature>
<evidence type="ECO:0000313" key="3">
    <source>
        <dbReference type="Proteomes" id="UP001432146"/>
    </source>
</evidence>
<dbReference type="EMBL" id="JAWNGG020000205">
    <property type="protein sequence ID" value="KAK9296738.1"/>
    <property type="molecule type" value="Genomic_DNA"/>
</dbReference>
<keyword evidence="3" id="KW-1185">Reference proteome</keyword>
<dbReference type="AlphaFoldDB" id="A0AAW0ZHV4"/>
<protein>
    <submittedName>
        <fullName evidence="2">Uncharacterized protein</fullName>
    </submittedName>
</protein>
<proteinExistence type="predicted"/>
<reference evidence="2 3" key="1">
    <citation type="submission" date="2024-05" db="EMBL/GenBank/DDBJ databases">
        <title>The nuclear and mitochondrial genome assemblies of Tetragonisca angustula (Apidae: Meliponini), a tiny yet remarkable pollinator in the Neotropics.</title>
        <authorList>
            <person name="Ferrari R."/>
            <person name="Ricardo P.C."/>
            <person name="Dias F.C."/>
            <person name="Araujo N.S."/>
            <person name="Soares D.O."/>
            <person name="Zhou Q.-S."/>
            <person name="Zhu C.-D."/>
            <person name="Coutinho L."/>
            <person name="Airas M.C."/>
            <person name="Batista T.M."/>
        </authorList>
    </citation>
    <scope>NUCLEOTIDE SEQUENCE [LARGE SCALE GENOMIC DNA]</scope>
    <source>
        <strain evidence="2">ASF017062</strain>
        <tissue evidence="2">Abdomen</tissue>
    </source>
</reference>
<feature type="compositionally biased region" description="Polar residues" evidence="1">
    <location>
        <begin position="44"/>
        <end position="58"/>
    </location>
</feature>
<name>A0AAW0ZHV4_9HYME</name>
<dbReference type="Proteomes" id="UP001432146">
    <property type="component" value="Unassembled WGS sequence"/>
</dbReference>